<dbReference type="AlphaFoldDB" id="A0A8H7QKB4"/>
<dbReference type="InterPro" id="IPR045122">
    <property type="entry name" value="Csc1-like"/>
</dbReference>
<evidence type="ECO:0000256" key="4">
    <source>
        <dbReference type="ARBA" id="ARBA00022692"/>
    </source>
</evidence>
<dbReference type="InterPro" id="IPR027815">
    <property type="entry name" value="CSC1/OSCA1-like_cyt"/>
</dbReference>
<evidence type="ECO:0000256" key="1">
    <source>
        <dbReference type="ARBA" id="ARBA00004141"/>
    </source>
</evidence>
<dbReference type="InterPro" id="IPR032880">
    <property type="entry name" value="CSC1/OSCA1-like_N"/>
</dbReference>
<reference evidence="11" key="1">
    <citation type="submission" date="2020-12" db="EMBL/GenBank/DDBJ databases">
        <title>Metabolic potential, ecology and presence of endohyphal bacteria is reflected in genomic diversity of Mucoromycotina.</title>
        <authorList>
            <person name="Muszewska A."/>
            <person name="Okrasinska A."/>
            <person name="Steczkiewicz K."/>
            <person name="Drgas O."/>
            <person name="Orlowska M."/>
            <person name="Perlinska-Lenart U."/>
            <person name="Aleksandrzak-Piekarczyk T."/>
            <person name="Szatraj K."/>
            <person name="Zielenkiewicz U."/>
            <person name="Pilsyk S."/>
            <person name="Malc E."/>
            <person name="Mieczkowski P."/>
            <person name="Kruszewska J.S."/>
            <person name="Biernat P."/>
            <person name="Pawlowska J."/>
        </authorList>
    </citation>
    <scope>NUCLEOTIDE SEQUENCE</scope>
    <source>
        <strain evidence="11">CBS 226.32</strain>
    </source>
</reference>
<dbReference type="InterPro" id="IPR003864">
    <property type="entry name" value="CSC1/OSCA1-like_7TM"/>
</dbReference>
<dbReference type="Proteomes" id="UP000650833">
    <property type="component" value="Unassembled WGS sequence"/>
</dbReference>
<gene>
    <name evidence="11" type="ORF">INT46_002214</name>
</gene>
<dbReference type="PANTHER" id="PTHR13018:SF149">
    <property type="entry name" value="DOMAIN PROTEIN, PUTATIVE (AFU_ORTHOLOGUE AFUA_3G11660)-RELATED"/>
    <property type="match status" value="1"/>
</dbReference>
<accession>A0A8H7QKB4</accession>
<keyword evidence="3" id="KW-0813">Transport</keyword>
<dbReference type="GO" id="GO:0005227">
    <property type="term" value="F:calcium-activated cation channel activity"/>
    <property type="evidence" value="ECO:0007669"/>
    <property type="project" value="InterPro"/>
</dbReference>
<evidence type="ECO:0000256" key="2">
    <source>
        <dbReference type="ARBA" id="ARBA00007779"/>
    </source>
</evidence>
<keyword evidence="6 7" id="KW-0472">Membrane</keyword>
<dbReference type="OrthoDB" id="2150324at2759"/>
<keyword evidence="5 7" id="KW-1133">Transmembrane helix</keyword>
<feature type="transmembrane region" description="Helical" evidence="7">
    <location>
        <begin position="163"/>
        <end position="184"/>
    </location>
</feature>
<evidence type="ECO:0000313" key="11">
    <source>
        <dbReference type="EMBL" id="KAG2194178.1"/>
    </source>
</evidence>
<feature type="transmembrane region" description="Helical" evidence="7">
    <location>
        <begin position="511"/>
        <end position="531"/>
    </location>
</feature>
<feature type="transmembrane region" description="Helical" evidence="7">
    <location>
        <begin position="23"/>
        <end position="44"/>
    </location>
</feature>
<evidence type="ECO:0000259" key="10">
    <source>
        <dbReference type="Pfam" id="PF14703"/>
    </source>
</evidence>
<dbReference type="Pfam" id="PF13967">
    <property type="entry name" value="RSN1_TM"/>
    <property type="match status" value="1"/>
</dbReference>
<evidence type="ECO:0000256" key="6">
    <source>
        <dbReference type="ARBA" id="ARBA00023136"/>
    </source>
</evidence>
<comment type="caution">
    <text evidence="11">The sequence shown here is derived from an EMBL/GenBank/DDBJ whole genome shotgun (WGS) entry which is preliminary data.</text>
</comment>
<evidence type="ECO:0008006" key="13">
    <source>
        <dbReference type="Google" id="ProtNLM"/>
    </source>
</evidence>
<evidence type="ECO:0000256" key="3">
    <source>
        <dbReference type="ARBA" id="ARBA00022448"/>
    </source>
</evidence>
<organism evidence="11 12">
    <name type="scientific">Mucor plumbeus</name>
    <dbReference type="NCBI Taxonomy" id="97098"/>
    <lineage>
        <taxon>Eukaryota</taxon>
        <taxon>Fungi</taxon>
        <taxon>Fungi incertae sedis</taxon>
        <taxon>Mucoromycota</taxon>
        <taxon>Mucoromycotina</taxon>
        <taxon>Mucoromycetes</taxon>
        <taxon>Mucorales</taxon>
        <taxon>Mucorineae</taxon>
        <taxon>Mucoraceae</taxon>
        <taxon>Mucor</taxon>
    </lineage>
</organism>
<evidence type="ECO:0000313" key="12">
    <source>
        <dbReference type="Proteomes" id="UP000650833"/>
    </source>
</evidence>
<feature type="transmembrane region" description="Helical" evidence="7">
    <location>
        <begin position="608"/>
        <end position="635"/>
    </location>
</feature>
<keyword evidence="12" id="KW-1185">Reference proteome</keyword>
<dbReference type="EMBL" id="JAEPRC010000603">
    <property type="protein sequence ID" value="KAG2194178.1"/>
    <property type="molecule type" value="Genomic_DNA"/>
</dbReference>
<feature type="domain" description="CSC1/OSCA1-like cytosolic" evidence="10">
    <location>
        <begin position="260"/>
        <end position="445"/>
    </location>
</feature>
<comment type="similarity">
    <text evidence="2">Belongs to the CSC1 (TC 1.A.17) family.</text>
</comment>
<feature type="transmembrane region" description="Helical" evidence="7">
    <location>
        <begin position="458"/>
        <end position="480"/>
    </location>
</feature>
<evidence type="ECO:0000256" key="5">
    <source>
        <dbReference type="ARBA" id="ARBA00022989"/>
    </source>
</evidence>
<feature type="transmembrane region" description="Helical" evidence="7">
    <location>
        <begin position="109"/>
        <end position="130"/>
    </location>
</feature>
<feature type="transmembrane region" description="Helical" evidence="7">
    <location>
        <begin position="551"/>
        <end position="573"/>
    </location>
</feature>
<feature type="transmembrane region" description="Helical" evidence="7">
    <location>
        <begin position="749"/>
        <end position="769"/>
    </location>
</feature>
<comment type="subcellular location">
    <subcellularLocation>
        <location evidence="1">Membrane</location>
        <topology evidence="1">Multi-pass membrane protein</topology>
    </subcellularLocation>
</comment>
<feature type="transmembrane region" description="Helical" evidence="7">
    <location>
        <begin position="691"/>
        <end position="710"/>
    </location>
</feature>
<dbReference type="Pfam" id="PF02714">
    <property type="entry name" value="RSN1_7TM"/>
    <property type="match status" value="1"/>
</dbReference>
<proteinExistence type="inferred from homology"/>
<dbReference type="PANTHER" id="PTHR13018">
    <property type="entry name" value="PROBABLE MEMBRANE PROTEIN DUF221-RELATED"/>
    <property type="match status" value="1"/>
</dbReference>
<feature type="domain" description="CSC1/OSCA1-like N-terminal transmembrane" evidence="9">
    <location>
        <begin position="23"/>
        <end position="185"/>
    </location>
</feature>
<dbReference type="Pfam" id="PF14703">
    <property type="entry name" value="PHM7_cyt"/>
    <property type="match status" value="1"/>
</dbReference>
<evidence type="ECO:0000259" key="8">
    <source>
        <dbReference type="Pfam" id="PF02714"/>
    </source>
</evidence>
<name>A0A8H7QKB4_9FUNG</name>
<evidence type="ECO:0000256" key="7">
    <source>
        <dbReference type="SAM" id="Phobius"/>
    </source>
</evidence>
<sequence length="1034" mass="119179">MDDIDSSFREQQKLEDSVNLKAMLIQLCINLIFTVSVLIIFSWLRPRHAFIYAPKNKLCKSDLRRPTRLNPGWLDWIKPVFKVKDDALLQIIGFDGFVFIYFTRMLRQLIIILTVMSIFVFLPVNILATYSTGDWPPAPGLDFMSISAMNYQSGKESKKTNLLWYWSPTIATWLFSVIIILQLFRSSEAFIQFRRKYYLQQEIKLKAELSSLSPTELLQHQKDDLVKRTLLVHFNNNNLSKKSPRRLNSNAIFRPNIEMKQTIDKMSNSSCEQVLSGKYNARIYFLVNDYNRIIKSLERVMNPYLSRIKQEQFKHNNLESGILVILMKHVDITVNLVLLDELEKVILKLKRPMIRLNWKSKQIDAINYYTERALSLDAAIKRNRSKLQDCNYGWAVFSSVSKAHNAFLSIQEEMAKRCKEQTTFDSKQCIRLRLAPQPEDIIWPNMNIERHTAELKRWFGYGLFFSIVFIWSVPIAMLAVGSNLINFIRLFKEANEIIKKNELLMGLIQSYLTPLLMVLFQVYLPELLGLVSRQQAYKTNTIVEQKILWKLYMFFVANNLVIFTLVNIMLGIVGQITALTLVGTLKSKRLSDYVVQIAKNMSDVSSFWINYVCLRSVGVVFDLLQVAPLLFIVVLPNRFAGSYRYTPRQLDNFIGSPPPFQYAKNYGLIISFFTAALVYSVTTPIVLPFALIYFGLATTIFKYKLMYIYVTKTETHGRIWPLLYRIVMLSLIVFQAMMILILSLKAGLYQIYSLLPLPFITLVVGLVYLRRLKKNNKLKNWVDVNNNLNRPPSTRQSLQDEESEPLDLALPNNAGATLDRITARDAHIISTLYLDPCLHEPLWKPMLYNDIKQIVPLVYKGHRKQEQIINLLYSENNDSQTTDNQPQTSKISIPVTTPLDEVVPLTGAQNEKKLQMRNQAFYSPPPPSINPHSIPYYYQESEDLGGGGGSSSRHPIYFAFSSQSSLEELNTMPTAPTLEEILRQDNADDSPIEESPASSAFIPVPPPTYADVVLPRINFIQTINRQTQQRRHST</sequence>
<dbReference type="GO" id="GO:0005886">
    <property type="term" value="C:plasma membrane"/>
    <property type="evidence" value="ECO:0007669"/>
    <property type="project" value="TreeGrafter"/>
</dbReference>
<evidence type="ECO:0000259" key="9">
    <source>
        <dbReference type="Pfam" id="PF13967"/>
    </source>
</evidence>
<feature type="transmembrane region" description="Helical" evidence="7">
    <location>
        <begin position="666"/>
        <end position="685"/>
    </location>
</feature>
<feature type="domain" description="CSC1/OSCA1-like 7TM region" evidence="8">
    <location>
        <begin position="456"/>
        <end position="741"/>
    </location>
</feature>
<keyword evidence="4 7" id="KW-0812">Transmembrane</keyword>
<protein>
    <recommendedName>
        <fullName evidence="13">DUF221-domain-containing protein</fullName>
    </recommendedName>
</protein>
<feature type="transmembrane region" description="Helical" evidence="7">
    <location>
        <begin position="722"/>
        <end position="743"/>
    </location>
</feature>